<feature type="region of interest" description="Disordered" evidence="1">
    <location>
        <begin position="385"/>
        <end position="408"/>
    </location>
</feature>
<dbReference type="Gramene" id="CDP17363">
    <property type="protein sequence ID" value="CDP17363"/>
    <property type="gene ID" value="GSCOC_T00009712001"/>
</dbReference>
<dbReference type="OrthoDB" id="1644512at2759"/>
<dbReference type="InterPro" id="IPR053273">
    <property type="entry name" value="CST_Regulator"/>
</dbReference>
<gene>
    <name evidence="2" type="ORF">GSCOC_T00009712001</name>
</gene>
<organism evidence="2 3">
    <name type="scientific">Coffea canephora</name>
    <name type="common">Robusta coffee</name>
    <dbReference type="NCBI Taxonomy" id="49390"/>
    <lineage>
        <taxon>Eukaryota</taxon>
        <taxon>Viridiplantae</taxon>
        <taxon>Streptophyta</taxon>
        <taxon>Embryophyta</taxon>
        <taxon>Tracheophyta</taxon>
        <taxon>Spermatophyta</taxon>
        <taxon>Magnoliopsida</taxon>
        <taxon>eudicotyledons</taxon>
        <taxon>Gunneridae</taxon>
        <taxon>Pentapetalae</taxon>
        <taxon>asterids</taxon>
        <taxon>lamiids</taxon>
        <taxon>Gentianales</taxon>
        <taxon>Rubiaceae</taxon>
        <taxon>Ixoroideae</taxon>
        <taxon>Gardenieae complex</taxon>
        <taxon>Bertiereae - Coffeeae clade</taxon>
        <taxon>Coffeeae</taxon>
        <taxon>Coffea</taxon>
    </lineage>
</organism>
<dbReference type="GO" id="GO:0005776">
    <property type="term" value="C:autophagosome"/>
    <property type="evidence" value="ECO:0007669"/>
    <property type="project" value="TreeGrafter"/>
</dbReference>
<keyword evidence="3" id="KW-1185">Reference proteome</keyword>
<dbReference type="AlphaFoldDB" id="A0A068VCE9"/>
<protein>
    <submittedName>
        <fullName evidence="2">Uncharacterized protein</fullName>
    </submittedName>
</protein>
<feature type="region of interest" description="Disordered" evidence="1">
    <location>
        <begin position="94"/>
        <end position="134"/>
    </location>
</feature>
<dbReference type="InParanoid" id="A0A068VCE9"/>
<dbReference type="Proteomes" id="UP000295252">
    <property type="component" value="Chromosome I"/>
</dbReference>
<feature type="compositionally biased region" description="Basic and acidic residues" evidence="1">
    <location>
        <begin position="94"/>
        <end position="123"/>
    </location>
</feature>
<dbReference type="PANTHER" id="PTHR34659:SF1">
    <property type="entry name" value="PROTEIN EGT2"/>
    <property type="match status" value="1"/>
</dbReference>
<evidence type="ECO:0000256" key="1">
    <source>
        <dbReference type="SAM" id="MobiDB-lite"/>
    </source>
</evidence>
<proteinExistence type="predicted"/>
<feature type="region of interest" description="Disordered" evidence="1">
    <location>
        <begin position="458"/>
        <end position="495"/>
    </location>
</feature>
<sequence>MDHESKGRTWIGNIYHKFEAICQDVDDFVTKDNAKYVKNQVQTVGESMRTLYSNVVLDFQSSLEDIKQAKVQSGTIAQNNALGNNTRYILADKEKQRHASERGSSKEQDKVDFRSCDPDEVDHLGQLSPPPSADLSQVVEKDLHRREMSDAAFQNKIEMVLEENVKREDYLPTSNLNYPKDENSSELPLYWREQHQPTDNLEFPVDNYLYGPLDTFNEGDQRKSFQAEFSPKVLVEDVELRTSREDYMKCNGTDFSEETETYLVFEQDGEIAISKESKICAEDNDTVQERPASEHASSSEAKNLWELLWTQEQPDCYDSYALKDRSTPMRCSTDDDKKSSDLGKCSPEILVPDNVLGIDPVEHLADSNADPAEEAVKNLALEHNGSVGSTKHGMGLKENGRKENLVVDDRSYSSYGSSFDFSSHPREKHSKAADSNSLLDKGLCESLHVSMNDEYWPTIQAKSSPETSLNDEGLRASEEEDGEYNRPSCSNETETESDFSLDGYCSCMSSNFDVEDNGFGEKHAAPEVLGCPGHNSIFESYLCSSKLQVENDDFSSQNGESSPGLSPISRKEDHIITNSANFSPVSSVNDAGVRAFLKNETICNSLSDVLSTNLSSELVSSDTCWELKVAQTESSNYTASTELLDLLELPQANSSQKIEEVCFDDTDSTDCSSALSSISCASFSGLTSGNTAVSGMPAFPMTTYQQPFTGIFDDSVNDIDDAEMETIDLSDEVKVEDSCVVMDNEILHAVSCRPRKFRSFKKLIQEAFASRRRLIKEYEQLSIQFGDIEADTSFHSEQFLSPYMPSASRPSQAHDLGESEWELL</sequence>
<feature type="compositionally biased region" description="Polar residues" evidence="1">
    <location>
        <begin position="460"/>
        <end position="470"/>
    </location>
</feature>
<accession>A0A068VCE9</accession>
<name>A0A068VCE9_COFCA</name>
<dbReference type="EMBL" id="HG739239">
    <property type="protein sequence ID" value="CDP17363.1"/>
    <property type="molecule type" value="Genomic_DNA"/>
</dbReference>
<reference evidence="3" key="1">
    <citation type="journal article" date="2014" name="Science">
        <title>The coffee genome provides insight into the convergent evolution of caffeine biosynthesis.</title>
        <authorList>
            <person name="Denoeud F."/>
            <person name="Carretero-Paulet L."/>
            <person name="Dereeper A."/>
            <person name="Droc G."/>
            <person name="Guyot R."/>
            <person name="Pietrella M."/>
            <person name="Zheng C."/>
            <person name="Alberti A."/>
            <person name="Anthony F."/>
            <person name="Aprea G."/>
            <person name="Aury J.M."/>
            <person name="Bento P."/>
            <person name="Bernard M."/>
            <person name="Bocs S."/>
            <person name="Campa C."/>
            <person name="Cenci A."/>
            <person name="Combes M.C."/>
            <person name="Crouzillat D."/>
            <person name="Da Silva C."/>
            <person name="Daddiego L."/>
            <person name="De Bellis F."/>
            <person name="Dussert S."/>
            <person name="Garsmeur O."/>
            <person name="Gayraud T."/>
            <person name="Guignon V."/>
            <person name="Jahn K."/>
            <person name="Jamilloux V."/>
            <person name="Joet T."/>
            <person name="Labadie K."/>
            <person name="Lan T."/>
            <person name="Leclercq J."/>
            <person name="Lepelley M."/>
            <person name="Leroy T."/>
            <person name="Li L.T."/>
            <person name="Librado P."/>
            <person name="Lopez L."/>
            <person name="Munoz A."/>
            <person name="Noel B."/>
            <person name="Pallavicini A."/>
            <person name="Perrotta G."/>
            <person name="Poncet V."/>
            <person name="Pot D."/>
            <person name="Priyono X."/>
            <person name="Rigoreau M."/>
            <person name="Rouard M."/>
            <person name="Rozas J."/>
            <person name="Tranchant-Dubreuil C."/>
            <person name="VanBuren R."/>
            <person name="Zhang Q."/>
            <person name="Andrade A.C."/>
            <person name="Argout X."/>
            <person name="Bertrand B."/>
            <person name="de Kochko A."/>
            <person name="Graziosi G."/>
            <person name="Henry R.J."/>
            <person name="Jayarama X."/>
            <person name="Ming R."/>
            <person name="Nagai C."/>
            <person name="Rounsley S."/>
            <person name="Sankoff D."/>
            <person name="Giuliano G."/>
            <person name="Albert V.A."/>
            <person name="Wincker P."/>
            <person name="Lashermes P."/>
        </authorList>
    </citation>
    <scope>NUCLEOTIDE SEQUENCE [LARGE SCALE GENOMIC DNA]</scope>
    <source>
        <strain evidence="3">cv. DH200-94</strain>
    </source>
</reference>
<dbReference type="PANTHER" id="PTHR34659">
    <property type="entry name" value="BNAA05G11610D PROTEIN"/>
    <property type="match status" value="1"/>
</dbReference>
<evidence type="ECO:0000313" key="2">
    <source>
        <dbReference type="EMBL" id="CDP17363.1"/>
    </source>
</evidence>
<feature type="region of interest" description="Disordered" evidence="1">
    <location>
        <begin position="805"/>
        <end position="824"/>
    </location>
</feature>
<evidence type="ECO:0000313" key="3">
    <source>
        <dbReference type="Proteomes" id="UP000295252"/>
    </source>
</evidence>
<dbReference type="GO" id="GO:0006950">
    <property type="term" value="P:response to stress"/>
    <property type="evidence" value="ECO:0007669"/>
    <property type="project" value="TreeGrafter"/>
</dbReference>
<dbReference type="STRING" id="49390.A0A068VCE9"/>
<feature type="compositionally biased region" description="Basic and acidic residues" evidence="1">
    <location>
        <begin position="398"/>
        <end position="408"/>
    </location>
</feature>
<dbReference type="PhylomeDB" id="A0A068VCE9"/>
<dbReference type="GO" id="GO:0061908">
    <property type="term" value="C:phagophore"/>
    <property type="evidence" value="ECO:0007669"/>
    <property type="project" value="TreeGrafter"/>
</dbReference>